<keyword evidence="1" id="KW-0732">Signal</keyword>
<dbReference type="PANTHER" id="PTHR40429">
    <property type="entry name" value="FLAGELLAR ASSOCIATED PROTEIN"/>
    <property type="match status" value="1"/>
</dbReference>
<feature type="signal peptide" evidence="1">
    <location>
        <begin position="1"/>
        <end position="21"/>
    </location>
</feature>
<dbReference type="PANTHER" id="PTHR40429:SF1">
    <property type="entry name" value="FLAGELLAR ASSOCIATED PROTEIN"/>
    <property type="match status" value="1"/>
</dbReference>
<evidence type="ECO:0000256" key="1">
    <source>
        <dbReference type="SAM" id="SignalP"/>
    </source>
</evidence>
<dbReference type="Pfam" id="PF07004">
    <property type="entry name" value="SHIPPO-rpt"/>
    <property type="match status" value="2"/>
</dbReference>
<sequence>MGKWMVISVVGAILCVSCPYAALYQRELDRSWSPPIGRRRYTKSGFGTQIISHRVSSPAFGFGSSARSDAEKMYINAELAKQQVDKCSPGPQYDALSSFGKQPKSINENPPEIHFPVGSRWFRRRREEEPPGPGTYNRKSGFLTQFAPSRQRSPEGALFGTSTRKQRDEVYLSVEFDKAKYGTLSPGPSAYGARSTFGPQCSSPNRTAPLVGFIHDKRFKYHLMGRPGETTGPGQYDQKGSIGKQNEAYKDTLPAFSFGNCTRDNANKVFISMEHDKINYGIQSPGPAVIKLKGCMPMMLLGQALTIARVLADDPAQLFMVQSFHIINLPASLLHANYNWGQCCKAERIQKDCLSSDCSLQLENMKLESLVLFLSADFPLREAEFCRTQILQWNVVGHNGNGGALEHYAANLKASRPCIDTPSSRPSSKKYDHRVERFGFNVIAFSSVSIQGLV</sequence>
<dbReference type="InterPro" id="IPR010736">
    <property type="entry name" value="SHIPPO-rpt"/>
</dbReference>
<proteinExistence type="predicted"/>
<evidence type="ECO:0000313" key="2">
    <source>
        <dbReference type="EMBL" id="OAE29068.1"/>
    </source>
</evidence>
<comment type="caution">
    <text evidence="2">The sequence shown here is derived from an EMBL/GenBank/DDBJ whole genome shotgun (WGS) entry which is preliminary data.</text>
</comment>
<organism evidence="2 3">
    <name type="scientific">Marchantia polymorpha subsp. ruderalis</name>
    <dbReference type="NCBI Taxonomy" id="1480154"/>
    <lineage>
        <taxon>Eukaryota</taxon>
        <taxon>Viridiplantae</taxon>
        <taxon>Streptophyta</taxon>
        <taxon>Embryophyta</taxon>
        <taxon>Marchantiophyta</taxon>
        <taxon>Marchantiopsida</taxon>
        <taxon>Marchantiidae</taxon>
        <taxon>Marchantiales</taxon>
        <taxon>Marchantiaceae</taxon>
        <taxon>Marchantia</taxon>
    </lineage>
</organism>
<name>A0A176W7J6_MARPO</name>
<accession>A0A176W7J6</accession>
<evidence type="ECO:0008006" key="4">
    <source>
        <dbReference type="Google" id="ProtNLM"/>
    </source>
</evidence>
<protein>
    <recommendedName>
        <fullName evidence="4">BURP domain-containing protein</fullName>
    </recommendedName>
</protein>
<keyword evidence="3" id="KW-1185">Reference proteome</keyword>
<feature type="chain" id="PRO_5008052310" description="BURP domain-containing protein" evidence="1">
    <location>
        <begin position="22"/>
        <end position="454"/>
    </location>
</feature>
<dbReference type="EMBL" id="LVLJ01001546">
    <property type="protein sequence ID" value="OAE29068.1"/>
    <property type="molecule type" value="Genomic_DNA"/>
</dbReference>
<dbReference type="AlphaFoldDB" id="A0A176W7J6"/>
<reference evidence="2" key="1">
    <citation type="submission" date="2016-03" db="EMBL/GenBank/DDBJ databases">
        <title>Mechanisms controlling the formation of the plant cell surface in tip-growing cells are functionally conserved among land plants.</title>
        <authorList>
            <person name="Honkanen S."/>
            <person name="Jones V.A."/>
            <person name="Morieri G."/>
            <person name="Champion C."/>
            <person name="Hetherington A.J."/>
            <person name="Kelly S."/>
            <person name="Saint-Marcoux D."/>
            <person name="Proust H."/>
            <person name="Prescott H."/>
            <person name="Dolan L."/>
        </authorList>
    </citation>
    <scope>NUCLEOTIDE SEQUENCE [LARGE SCALE GENOMIC DNA]</scope>
    <source>
        <tissue evidence="2">Whole gametophyte</tissue>
    </source>
</reference>
<dbReference type="Proteomes" id="UP000077202">
    <property type="component" value="Unassembled WGS sequence"/>
</dbReference>
<evidence type="ECO:0000313" key="3">
    <source>
        <dbReference type="Proteomes" id="UP000077202"/>
    </source>
</evidence>
<gene>
    <name evidence="2" type="ORF">AXG93_146s1460</name>
</gene>